<evidence type="ECO:0000256" key="6">
    <source>
        <dbReference type="ARBA" id="ARBA00023136"/>
    </source>
</evidence>
<feature type="transmembrane region" description="Helical" evidence="9">
    <location>
        <begin position="342"/>
        <end position="360"/>
    </location>
</feature>
<dbReference type="InterPro" id="IPR052192">
    <property type="entry name" value="Insect_Ionotropic_Sensory_Rcpt"/>
</dbReference>
<evidence type="ECO:0000256" key="8">
    <source>
        <dbReference type="ARBA" id="ARBA00023180"/>
    </source>
</evidence>
<dbReference type="GO" id="GO:0050906">
    <property type="term" value="P:detection of stimulus involved in sensory perception"/>
    <property type="evidence" value="ECO:0007669"/>
    <property type="project" value="UniProtKB-ARBA"/>
</dbReference>
<evidence type="ECO:0000256" key="1">
    <source>
        <dbReference type="ARBA" id="ARBA00004651"/>
    </source>
</evidence>
<evidence type="ECO:0000256" key="5">
    <source>
        <dbReference type="ARBA" id="ARBA00022989"/>
    </source>
</evidence>
<dbReference type="InterPro" id="IPR001320">
    <property type="entry name" value="Iontro_rcpt_C"/>
</dbReference>
<evidence type="ECO:0000256" key="4">
    <source>
        <dbReference type="ARBA" id="ARBA00022692"/>
    </source>
</evidence>
<evidence type="ECO:0000256" key="9">
    <source>
        <dbReference type="SAM" id="Phobius"/>
    </source>
</evidence>
<gene>
    <name evidence="12" type="ORF">CHIRRI_LOCUS6235</name>
</gene>
<feature type="transmembrane region" description="Helical" evidence="9">
    <location>
        <begin position="6"/>
        <end position="21"/>
    </location>
</feature>
<dbReference type="Proteomes" id="UP001153620">
    <property type="component" value="Chromosome 2"/>
</dbReference>
<dbReference type="PANTHER" id="PTHR42643:SF30">
    <property type="entry name" value="IONOTROPIC RECEPTOR 40A-RELATED"/>
    <property type="match status" value="1"/>
</dbReference>
<dbReference type="InterPro" id="IPR056198">
    <property type="entry name" value="LBD_receptor"/>
</dbReference>
<reference evidence="12" key="2">
    <citation type="submission" date="2022-10" db="EMBL/GenBank/DDBJ databases">
        <authorList>
            <consortium name="ENA_rothamsted_submissions"/>
            <consortium name="culmorum"/>
            <person name="King R."/>
        </authorList>
    </citation>
    <scope>NUCLEOTIDE SEQUENCE</scope>
</reference>
<evidence type="ECO:0000256" key="3">
    <source>
        <dbReference type="ARBA" id="ARBA00022475"/>
    </source>
</evidence>
<dbReference type="SUPFAM" id="SSF53850">
    <property type="entry name" value="Periplasmic binding protein-like II"/>
    <property type="match status" value="1"/>
</dbReference>
<keyword evidence="3" id="KW-1003">Cell membrane</keyword>
<dbReference type="OrthoDB" id="7739311at2759"/>
<dbReference type="GO" id="GO:0005886">
    <property type="term" value="C:plasma membrane"/>
    <property type="evidence" value="ECO:0007669"/>
    <property type="project" value="UniProtKB-SubCell"/>
</dbReference>
<comment type="subcellular location">
    <subcellularLocation>
        <location evidence="1">Cell membrane</location>
        <topology evidence="1">Multi-pass membrane protein</topology>
    </subcellularLocation>
</comment>
<feature type="transmembrane region" description="Helical" evidence="9">
    <location>
        <begin position="588"/>
        <end position="608"/>
    </location>
</feature>
<dbReference type="PANTHER" id="PTHR42643">
    <property type="entry name" value="IONOTROPIC RECEPTOR 20A-RELATED"/>
    <property type="match status" value="1"/>
</dbReference>
<dbReference type="Gene3D" id="1.10.287.70">
    <property type="match status" value="1"/>
</dbReference>
<accession>A0A9N9RUK6</accession>
<evidence type="ECO:0000313" key="13">
    <source>
        <dbReference type="Proteomes" id="UP001153620"/>
    </source>
</evidence>
<dbReference type="GO" id="GO:0015276">
    <property type="term" value="F:ligand-gated monoatomic ion channel activity"/>
    <property type="evidence" value="ECO:0007669"/>
    <property type="project" value="InterPro"/>
</dbReference>
<dbReference type="Pfam" id="PF00060">
    <property type="entry name" value="Lig_chan"/>
    <property type="match status" value="1"/>
</dbReference>
<feature type="transmembrane region" description="Helical" evidence="9">
    <location>
        <begin position="401"/>
        <end position="420"/>
    </location>
</feature>
<name>A0A9N9RUK6_9DIPT</name>
<keyword evidence="5 9" id="KW-1133">Transmembrane helix</keyword>
<keyword evidence="6 9" id="KW-0472">Membrane</keyword>
<dbReference type="AlphaFoldDB" id="A0A9N9RUK6"/>
<evidence type="ECO:0000259" key="11">
    <source>
        <dbReference type="Pfam" id="PF24061"/>
    </source>
</evidence>
<organism evidence="12 13">
    <name type="scientific">Chironomus riparius</name>
    <dbReference type="NCBI Taxonomy" id="315576"/>
    <lineage>
        <taxon>Eukaryota</taxon>
        <taxon>Metazoa</taxon>
        <taxon>Ecdysozoa</taxon>
        <taxon>Arthropoda</taxon>
        <taxon>Hexapoda</taxon>
        <taxon>Insecta</taxon>
        <taxon>Pterygota</taxon>
        <taxon>Neoptera</taxon>
        <taxon>Endopterygota</taxon>
        <taxon>Diptera</taxon>
        <taxon>Nematocera</taxon>
        <taxon>Chironomoidea</taxon>
        <taxon>Chironomidae</taxon>
        <taxon>Chironominae</taxon>
        <taxon>Chironomus</taxon>
    </lineage>
</organism>
<comment type="similarity">
    <text evidence="2">Belongs to the glutamate-gated ion channel (TC 1.A.10.1) family.</text>
</comment>
<keyword evidence="13" id="KW-1185">Reference proteome</keyword>
<evidence type="ECO:0000259" key="10">
    <source>
        <dbReference type="Pfam" id="PF00060"/>
    </source>
</evidence>
<keyword evidence="7" id="KW-0675">Receptor</keyword>
<proteinExistence type="inferred from homology"/>
<protein>
    <recommendedName>
        <fullName evidence="14">Ionotropic receptor</fullName>
    </recommendedName>
</protein>
<sequence>MEVLCGFFVIVLLIIPTVYNLKDNQYKRLALINVIDEIISNQTFISTVNYIDSVNDLNKYSESIHHDFVTEIFKVIGYKLAVNDISRFLDDKSVKKRWFFNLIRVSSLKEFTDIIRKFSHVNFDYGGYYLILFTDANIKEVRQVFQVLWDLYIYNVNLIRNINDSITIETFYPFNSLSCNKTVPTEIARYSKGQFVKKPQDFFPKKFVNFHKCSLNVTTFESIGPAVLRQNYADGTYRLHGRDIDIISTIAEKLNFHSKIFYNKTYGGWGYMNKDGSAGGAFNEAKLRITDIAFGNVNLKVERAIYLGYTIPYAADIFVFIVPPGRPLSSFEKLLRPFDATVWTYVFIIFGAGFLIILFLEKRCKNKIKLFVYGKQVKAPHMNFLIAIFGGSQRRLPKGNFARFILMTFLLFCLVMRALYQGSLYEFLQSESSEKEPQTIEEMAQREYRFNMIVSYDDFTKENVHMKGRKRVISPEVIKKLMVEILDYNFQGTLMLKMSQVVYSNRERARKNEQLYRICKEYYMSVPISMYFPKNSYLVDLFNNLILLFHQSGLMSYWTSVNEDPKYLNFKPQAERRKITIEHLSGPFQIWMGACSLSVVIFAIEFAWHRRKWALSRRKMSSNIELNRF</sequence>
<dbReference type="Gene3D" id="3.40.190.10">
    <property type="entry name" value="Periplasmic binding protein-like II"/>
    <property type="match status" value="1"/>
</dbReference>
<dbReference type="EMBL" id="OU895878">
    <property type="protein sequence ID" value="CAG9803334.1"/>
    <property type="molecule type" value="Genomic_DNA"/>
</dbReference>
<feature type="domain" description="Ionotropic glutamate receptor C-terminal" evidence="10">
    <location>
        <begin position="341"/>
        <end position="594"/>
    </location>
</feature>
<feature type="transmembrane region" description="Helical" evidence="9">
    <location>
        <begin position="304"/>
        <end position="322"/>
    </location>
</feature>
<reference evidence="12" key="1">
    <citation type="submission" date="2022-01" db="EMBL/GenBank/DDBJ databases">
        <authorList>
            <person name="King R."/>
        </authorList>
    </citation>
    <scope>NUCLEOTIDE SEQUENCE</scope>
</reference>
<keyword evidence="4 9" id="KW-0812">Transmembrane</keyword>
<keyword evidence="8" id="KW-0325">Glycoprotein</keyword>
<dbReference type="Pfam" id="PF24061">
    <property type="entry name" value="LBD_receptor"/>
    <property type="match status" value="1"/>
</dbReference>
<evidence type="ECO:0000256" key="2">
    <source>
        <dbReference type="ARBA" id="ARBA00008685"/>
    </source>
</evidence>
<evidence type="ECO:0000256" key="7">
    <source>
        <dbReference type="ARBA" id="ARBA00023170"/>
    </source>
</evidence>
<feature type="domain" description="Putative ionotropic receptor ligand binding" evidence="11">
    <location>
        <begin position="24"/>
        <end position="208"/>
    </location>
</feature>
<evidence type="ECO:0000313" key="12">
    <source>
        <dbReference type="EMBL" id="CAG9803334.1"/>
    </source>
</evidence>
<evidence type="ECO:0008006" key="14">
    <source>
        <dbReference type="Google" id="ProtNLM"/>
    </source>
</evidence>